<accession>U4QX09</accession>
<dbReference type="Proteomes" id="UP000016860">
    <property type="component" value="Unassembled WGS sequence"/>
</dbReference>
<dbReference type="STRING" id="1330534.L323_18285"/>
<evidence type="ECO:0000313" key="1">
    <source>
        <dbReference type="EMBL" id="EPR08088.1"/>
    </source>
</evidence>
<reference evidence="1 2" key="1">
    <citation type="journal article" date="2013" name="Genome Announc.">
        <title>Draft Genome Sequence of the Cellulolytic Bacterium Clostridium papyrosolvens C7 (ATCC 700395).</title>
        <authorList>
            <person name="Zepeda V."/>
            <person name="Dassa B."/>
            <person name="Borovok I."/>
            <person name="Lamed R."/>
            <person name="Bayer E.A."/>
            <person name="Cate J.H."/>
        </authorList>
    </citation>
    <scope>NUCLEOTIDE SEQUENCE [LARGE SCALE GENOMIC DNA]</scope>
    <source>
        <strain evidence="1 2">C7</strain>
    </source>
</reference>
<comment type="caution">
    <text evidence="1">The sequence shown here is derived from an EMBL/GenBank/DDBJ whole genome shotgun (WGS) entry which is preliminary data.</text>
</comment>
<gene>
    <name evidence="1" type="ORF">L323_18285</name>
</gene>
<organism evidence="1 2">
    <name type="scientific">Ruminiclostridium papyrosolvens C7</name>
    <dbReference type="NCBI Taxonomy" id="1330534"/>
    <lineage>
        <taxon>Bacteria</taxon>
        <taxon>Bacillati</taxon>
        <taxon>Bacillota</taxon>
        <taxon>Clostridia</taxon>
        <taxon>Eubacteriales</taxon>
        <taxon>Oscillospiraceae</taxon>
        <taxon>Ruminiclostridium</taxon>
    </lineage>
</organism>
<dbReference type="PATRIC" id="fig|1330534.3.peg.3629"/>
<sequence length="230" mass="27093">MKIWNEIEKDAFSYFQWFNKDEACERVGRVPSLSVFSINGSELFGSSDRTAFKDLCSSEIQKVFTNQNFLKDHKLYLFVNVEVKDKNSRIERHKKVWKLLETKWQLDTLIKGPEIEVEVDGKMFFSSIANFRLENLSVVLDVVSSNPKRYTIIASRKDDFLSEKAITDIFRLAFNQYRSRRYKDEIDYFGLSIHLCQENDMIFRWGDTSEEAEIAVILKSDIFTLFNDLQ</sequence>
<dbReference type="AlphaFoldDB" id="U4QX09"/>
<dbReference type="RefSeq" id="WP_020817029.1">
    <property type="nucleotide sequence ID" value="NZ_ATAY01000094.1"/>
</dbReference>
<protein>
    <submittedName>
        <fullName evidence="1">Uncharacterized protein</fullName>
    </submittedName>
</protein>
<evidence type="ECO:0000313" key="2">
    <source>
        <dbReference type="Proteomes" id="UP000016860"/>
    </source>
</evidence>
<dbReference type="EMBL" id="ATAY01000094">
    <property type="protein sequence ID" value="EPR08088.1"/>
    <property type="molecule type" value="Genomic_DNA"/>
</dbReference>
<name>U4QX09_9FIRM</name>
<proteinExistence type="predicted"/>
<dbReference type="OrthoDB" id="2972468at2"/>